<keyword evidence="4" id="KW-1133">Transmembrane helix</keyword>
<dbReference type="Pfam" id="PF07730">
    <property type="entry name" value="HisKA_3"/>
    <property type="match status" value="1"/>
</dbReference>
<keyword evidence="4" id="KW-0472">Membrane</keyword>
<gene>
    <name evidence="6" type="ORF">HMPREF0063_10356</name>
</gene>
<keyword evidence="1" id="KW-0808">Transferase</keyword>
<dbReference type="Proteomes" id="UP000003111">
    <property type="component" value="Unassembled WGS sequence"/>
</dbReference>
<dbReference type="GO" id="GO:0046983">
    <property type="term" value="F:protein dimerization activity"/>
    <property type="evidence" value="ECO:0007669"/>
    <property type="project" value="InterPro"/>
</dbReference>
<feature type="transmembrane region" description="Helical" evidence="4">
    <location>
        <begin position="149"/>
        <end position="169"/>
    </location>
</feature>
<dbReference type="EMBL" id="ACLF03000002">
    <property type="protein sequence ID" value="EFQ84504.1"/>
    <property type="molecule type" value="Genomic_DNA"/>
</dbReference>
<feature type="transmembrane region" description="Helical" evidence="4">
    <location>
        <begin position="87"/>
        <end position="112"/>
    </location>
</feature>
<feature type="transmembrane region" description="Helical" evidence="4">
    <location>
        <begin position="20"/>
        <end position="37"/>
    </location>
</feature>
<comment type="caution">
    <text evidence="6">The sequence shown here is derived from an EMBL/GenBank/DDBJ whole genome shotgun (WGS) entry which is preliminary data.</text>
</comment>
<keyword evidence="3" id="KW-0902">Two-component regulatory system</keyword>
<reference evidence="6" key="1">
    <citation type="submission" date="2010-08" db="EMBL/GenBank/DDBJ databases">
        <authorList>
            <person name="Muzny D."/>
            <person name="Qin X."/>
            <person name="Buhay C."/>
            <person name="Dugan-Rocha S."/>
            <person name="Ding Y."/>
            <person name="Chen G."/>
            <person name="Hawes A."/>
            <person name="Holder M."/>
            <person name="Jhangiani S."/>
            <person name="Johnson A."/>
            <person name="Khan Z."/>
            <person name="Li Z."/>
            <person name="Liu W."/>
            <person name="Liu X."/>
            <person name="Perez L."/>
            <person name="Shen H."/>
            <person name="Wang Q."/>
            <person name="Watt J."/>
            <person name="Xi L."/>
            <person name="Xin Y."/>
            <person name="Zhou J."/>
            <person name="Deng J."/>
            <person name="Jiang H."/>
            <person name="Liu Y."/>
            <person name="Qu J."/>
            <person name="Song X.-Z."/>
            <person name="Zhang L."/>
            <person name="Villasana D."/>
            <person name="Johnson A."/>
            <person name="Liu J."/>
            <person name="Liyanage D."/>
            <person name="Lorensuhewa L."/>
            <person name="Robinson T."/>
            <person name="Song A."/>
            <person name="Song B.-B."/>
            <person name="Dinh H."/>
            <person name="Thornton R."/>
            <person name="Coyle M."/>
            <person name="Francisco L."/>
            <person name="Jackson L."/>
            <person name="Javaid M."/>
            <person name="Korchina V."/>
            <person name="Kovar C."/>
            <person name="Mata R."/>
            <person name="Mathew T."/>
            <person name="Ngo R."/>
            <person name="Nguyen L."/>
            <person name="Nguyen N."/>
            <person name="Okwuonu G."/>
            <person name="Ongeri F."/>
            <person name="Pham C."/>
            <person name="Simmons D."/>
            <person name="Wilczek-Boney K."/>
            <person name="Hale W."/>
            <person name="Jakkamsetti A."/>
            <person name="Pham P."/>
            <person name="Ruth R."/>
            <person name="San Lucas F."/>
            <person name="Warren J."/>
            <person name="Zhang J."/>
            <person name="Zhao Z."/>
            <person name="Zhou C."/>
            <person name="Zhu D."/>
            <person name="Lee S."/>
            <person name="Bess C."/>
            <person name="Blankenburg K."/>
            <person name="Forbes L."/>
            <person name="Fu Q."/>
            <person name="Gubbala S."/>
            <person name="Hirani K."/>
            <person name="Jayaseelan J.C."/>
            <person name="Lara F."/>
            <person name="Munidasa M."/>
            <person name="Palculict T."/>
            <person name="Patil S."/>
            <person name="Pu L.-L."/>
            <person name="Saada N."/>
            <person name="Tang L."/>
            <person name="Weissenberger G."/>
            <person name="Zhu Y."/>
            <person name="Hemphill L."/>
            <person name="Shang Y."/>
            <person name="Youmans B."/>
            <person name="Ayvaz T."/>
            <person name="Ross M."/>
            <person name="Santibanez J."/>
            <person name="Aqrawi P."/>
            <person name="Gross S."/>
            <person name="Joshi V."/>
            <person name="Fowler G."/>
            <person name="Nazareth L."/>
            <person name="Reid J."/>
            <person name="Worley K."/>
            <person name="Petrosino J."/>
            <person name="Highlander S."/>
            <person name="Gibbs R."/>
        </authorList>
    </citation>
    <scope>NUCLEOTIDE SEQUENCE [LARGE SCALE GENOMIC DNA]</scope>
    <source>
        <strain evidence="6">DSM 15272</strain>
    </source>
</reference>
<dbReference type="SUPFAM" id="SSF55874">
    <property type="entry name" value="ATPase domain of HSP90 chaperone/DNA topoisomerase II/histidine kinase"/>
    <property type="match status" value="1"/>
</dbReference>
<protein>
    <submittedName>
        <fullName evidence="6">Histidine kinase</fullName>
    </submittedName>
</protein>
<evidence type="ECO:0000256" key="2">
    <source>
        <dbReference type="ARBA" id="ARBA00022777"/>
    </source>
</evidence>
<dbReference type="RefSeq" id="WP_007079236.1">
    <property type="nucleotide sequence ID" value="NZ_CM001024.1"/>
</dbReference>
<evidence type="ECO:0000313" key="7">
    <source>
        <dbReference type="Proteomes" id="UP000003111"/>
    </source>
</evidence>
<dbReference type="GO" id="GO:0000155">
    <property type="term" value="F:phosphorelay sensor kinase activity"/>
    <property type="evidence" value="ECO:0007669"/>
    <property type="project" value="InterPro"/>
</dbReference>
<dbReference type="Gene3D" id="1.20.5.1930">
    <property type="match status" value="1"/>
</dbReference>
<evidence type="ECO:0000256" key="1">
    <source>
        <dbReference type="ARBA" id="ARBA00022679"/>
    </source>
</evidence>
<evidence type="ECO:0000259" key="5">
    <source>
        <dbReference type="Pfam" id="PF07730"/>
    </source>
</evidence>
<feature type="transmembrane region" description="Helical" evidence="4">
    <location>
        <begin position="124"/>
        <end position="143"/>
    </location>
</feature>
<feature type="transmembrane region" description="Helical" evidence="4">
    <location>
        <begin position="49"/>
        <end position="67"/>
    </location>
</feature>
<proteinExistence type="predicted"/>
<dbReference type="GO" id="GO:0016020">
    <property type="term" value="C:membrane"/>
    <property type="evidence" value="ECO:0007669"/>
    <property type="project" value="InterPro"/>
</dbReference>
<evidence type="ECO:0000313" key="6">
    <source>
        <dbReference type="EMBL" id="EFQ84504.1"/>
    </source>
</evidence>
<keyword evidence="4" id="KW-0812">Transmembrane</keyword>
<dbReference type="PANTHER" id="PTHR24421">
    <property type="entry name" value="NITRATE/NITRITE SENSOR PROTEIN NARX-RELATED"/>
    <property type="match status" value="1"/>
</dbReference>
<keyword evidence="7" id="KW-1185">Reference proteome</keyword>
<evidence type="ECO:0000256" key="4">
    <source>
        <dbReference type="SAM" id="Phobius"/>
    </source>
</evidence>
<dbReference type="InterPro" id="IPR050482">
    <property type="entry name" value="Sensor_HK_TwoCompSys"/>
</dbReference>
<organism evidence="6 7">
    <name type="scientific">Aeromicrobium marinum DSM 15272</name>
    <dbReference type="NCBI Taxonomy" id="585531"/>
    <lineage>
        <taxon>Bacteria</taxon>
        <taxon>Bacillati</taxon>
        <taxon>Actinomycetota</taxon>
        <taxon>Actinomycetes</taxon>
        <taxon>Propionibacteriales</taxon>
        <taxon>Nocardioidaceae</taxon>
        <taxon>Aeromicrobium</taxon>
    </lineage>
</organism>
<dbReference type="HOGENOM" id="CLU_000445_20_8_11"/>
<accession>E2S8J9</accession>
<dbReference type="Gene3D" id="3.30.565.10">
    <property type="entry name" value="Histidine kinase-like ATPase, C-terminal domain"/>
    <property type="match status" value="1"/>
</dbReference>
<dbReference type="OrthoDB" id="5241784at2"/>
<dbReference type="STRING" id="585531.HMPREF0063_10356"/>
<feature type="domain" description="Signal transduction histidine kinase subgroup 3 dimerisation and phosphoacceptor" evidence="5">
    <location>
        <begin position="188"/>
        <end position="251"/>
    </location>
</feature>
<sequence>MTDDRESPRPTVAADPWESHGWIMGAIWLVFLVFPLVESWQADTAAPWRGLSVVAIVAFAGVYVAGFRRLDSFDTAREVHRFGLRTLAVLIGLAVVPALVIGAEALGLLPFLVAFAMFSLDLRAALAFGLAGLLTAVLVPWALGVIAELWFFVLIVALVMVSTGLVRVLDHRGAEHRELARQMTIVSERERVARDVHDVLGHSLTVVTVKAELAGRLVDLDPARAKVELDDIQSLTRTALAEIRATVAGLRVARIDDEVEAAAVALGGAGIEAELPDDPFVVDPRHRIVLAWVLREAVTNVVRHSRASRCAVVLERASITVDDDGIGTGDLPEGTGLRGLRERVAAAGGRFVLATGPDGRGTRLEVTL</sequence>
<dbReference type="AlphaFoldDB" id="E2S8J9"/>
<dbReference type="InterPro" id="IPR011712">
    <property type="entry name" value="Sig_transdc_His_kin_sub3_dim/P"/>
</dbReference>
<dbReference type="InterPro" id="IPR036890">
    <property type="entry name" value="HATPase_C_sf"/>
</dbReference>
<dbReference type="eggNOG" id="COG4585">
    <property type="taxonomic scope" value="Bacteria"/>
</dbReference>
<dbReference type="CDD" id="cd16917">
    <property type="entry name" value="HATPase_UhpB-NarQ-NarX-like"/>
    <property type="match status" value="1"/>
</dbReference>
<evidence type="ECO:0000256" key="3">
    <source>
        <dbReference type="ARBA" id="ARBA00023012"/>
    </source>
</evidence>
<name>E2S8J9_9ACTN</name>
<dbReference type="PANTHER" id="PTHR24421:SF63">
    <property type="entry name" value="SENSOR HISTIDINE KINASE DESK"/>
    <property type="match status" value="1"/>
</dbReference>
<keyword evidence="2 6" id="KW-0418">Kinase</keyword>